<dbReference type="EMBL" id="BACD03000004">
    <property type="protein sequence ID" value="GAO46604.1"/>
    <property type="molecule type" value="Genomic_DNA"/>
</dbReference>
<dbReference type="CDD" id="cd06445">
    <property type="entry name" value="ATase"/>
    <property type="match status" value="1"/>
</dbReference>
<dbReference type="PANTHER" id="PTHR42942">
    <property type="entry name" value="6-O-METHYLGUANINE DNA METHYLTRANSFERASE"/>
    <property type="match status" value="1"/>
</dbReference>
<dbReference type="InterPro" id="IPR036217">
    <property type="entry name" value="MethylDNA_cys_MeTrfase_DNAb"/>
</dbReference>
<dbReference type="PANTHER" id="PTHR42942:SF1">
    <property type="entry name" value="ALKYLTRANSFERASE-LIKE PROTEIN 1"/>
    <property type="match status" value="1"/>
</dbReference>
<reference evidence="4 5" key="3">
    <citation type="journal article" date="2015" name="Genome Announc.">
        <title>Draft Genome Sequence of the Archiascomycetous Yeast Saitoella complicata.</title>
        <authorList>
            <person name="Yamauchi K."/>
            <person name="Kondo S."/>
            <person name="Hamamoto M."/>
            <person name="Takahashi Y."/>
            <person name="Ogura Y."/>
            <person name="Hayashi T."/>
            <person name="Nishida H."/>
        </authorList>
    </citation>
    <scope>NUCLEOTIDE SEQUENCE [LARGE SCALE GENOMIC DNA]</scope>
    <source>
        <strain evidence="4 5">NRRL Y-17804</strain>
    </source>
</reference>
<dbReference type="InterPro" id="IPR036388">
    <property type="entry name" value="WH-like_DNA-bd_sf"/>
</dbReference>
<evidence type="ECO:0000313" key="5">
    <source>
        <dbReference type="Proteomes" id="UP000033140"/>
    </source>
</evidence>
<evidence type="ECO:0000259" key="3">
    <source>
        <dbReference type="Pfam" id="PF01035"/>
    </source>
</evidence>
<feature type="compositionally biased region" description="Basic and acidic residues" evidence="2">
    <location>
        <begin position="202"/>
        <end position="211"/>
    </location>
</feature>
<dbReference type="SUPFAM" id="SSF46767">
    <property type="entry name" value="Methylated DNA-protein cysteine methyltransferase, C-terminal domain"/>
    <property type="match status" value="1"/>
</dbReference>
<evidence type="ECO:0000256" key="2">
    <source>
        <dbReference type="SAM" id="MobiDB-lite"/>
    </source>
</evidence>
<feature type="region of interest" description="Disordered" evidence="2">
    <location>
        <begin position="191"/>
        <end position="211"/>
    </location>
</feature>
<reference evidence="4 5" key="1">
    <citation type="journal article" date="2011" name="J. Gen. Appl. Microbiol.">
        <title>Draft genome sequencing of the enigmatic yeast Saitoella complicata.</title>
        <authorList>
            <person name="Nishida H."/>
            <person name="Hamamoto M."/>
            <person name="Sugiyama J."/>
        </authorList>
    </citation>
    <scope>NUCLEOTIDE SEQUENCE [LARGE SCALE GENOMIC DNA]</scope>
    <source>
        <strain evidence="4 5">NRRL Y-17804</strain>
    </source>
</reference>
<dbReference type="STRING" id="698492.A0A0E9N9V0"/>
<gene>
    <name evidence="4" type="ORF">G7K_0831-t1</name>
</gene>
<dbReference type="Gene3D" id="1.10.10.10">
    <property type="entry name" value="Winged helix-like DNA-binding domain superfamily/Winged helix DNA-binding domain"/>
    <property type="match status" value="1"/>
</dbReference>
<dbReference type="GO" id="GO:0003824">
    <property type="term" value="F:catalytic activity"/>
    <property type="evidence" value="ECO:0007669"/>
    <property type="project" value="InterPro"/>
</dbReference>
<protein>
    <recommendedName>
        <fullName evidence="3">Methylated-DNA-[protein]-cysteine S-methyltransferase DNA binding domain-containing protein</fullName>
    </recommendedName>
</protein>
<keyword evidence="5" id="KW-1185">Reference proteome</keyword>
<dbReference type="GO" id="GO:0006281">
    <property type="term" value="P:DNA repair"/>
    <property type="evidence" value="ECO:0007669"/>
    <property type="project" value="InterPro"/>
</dbReference>
<dbReference type="InterPro" id="IPR052520">
    <property type="entry name" value="ATL_DNA_repair"/>
</dbReference>
<proteinExistence type="predicted"/>
<dbReference type="Pfam" id="PF01035">
    <property type="entry name" value="DNA_binding_1"/>
    <property type="match status" value="1"/>
</dbReference>
<evidence type="ECO:0000313" key="4">
    <source>
        <dbReference type="EMBL" id="GAO46604.1"/>
    </source>
</evidence>
<dbReference type="InterPro" id="IPR014048">
    <property type="entry name" value="MethylDNA_cys_MeTrfase_DNA-bd"/>
</dbReference>
<reference evidence="4 5" key="2">
    <citation type="journal article" date="2014" name="J. Gen. Appl. Microbiol.">
        <title>The early diverging ascomycetous budding yeast Saitoella complicata has three histone deacetylases belonging to the Clr6, Hos2, and Rpd3 lineages.</title>
        <authorList>
            <person name="Nishida H."/>
            <person name="Matsumoto T."/>
            <person name="Kondo S."/>
            <person name="Hamamoto M."/>
            <person name="Yoshikawa H."/>
        </authorList>
    </citation>
    <scope>NUCLEOTIDE SEQUENCE [LARGE SCALE GENOMIC DNA]</scope>
    <source>
        <strain evidence="4 5">NRRL Y-17804</strain>
    </source>
</reference>
<keyword evidence="1" id="KW-0227">DNA damage</keyword>
<sequence>MATPEAEAFYDAVYTCVRLIPYGRVTTYGHIAKLIDAPRNSRQVGQALKYLPADQADVPWHRVISSSGKISPRERMEGAREQAAILREEGVEVVDVGMDERFEGGGGGKVSLGVSGEAHLEISSVHGGCMIAELPCKAHTPPHWATRCTDLSSADISAGPNHVLHLILEPDGISHVRHHARGISFCGKLDTSTSAEQSSSREQPEHLSRRP</sequence>
<feature type="domain" description="Methylated-DNA-[protein]-cysteine S-methyltransferase DNA binding" evidence="3">
    <location>
        <begin position="8"/>
        <end position="91"/>
    </location>
</feature>
<name>A0A0E9N9V0_SAICN</name>
<feature type="compositionally biased region" description="Polar residues" evidence="2">
    <location>
        <begin position="191"/>
        <end position="201"/>
    </location>
</feature>
<organism evidence="4 5">
    <name type="scientific">Saitoella complicata (strain BCRC 22490 / CBS 7301 / JCM 7358 / NBRC 10748 / NRRL Y-17804)</name>
    <dbReference type="NCBI Taxonomy" id="698492"/>
    <lineage>
        <taxon>Eukaryota</taxon>
        <taxon>Fungi</taxon>
        <taxon>Dikarya</taxon>
        <taxon>Ascomycota</taxon>
        <taxon>Taphrinomycotina</taxon>
        <taxon>Taphrinomycotina incertae sedis</taxon>
        <taxon>Saitoella</taxon>
    </lineage>
</organism>
<dbReference type="Proteomes" id="UP000033140">
    <property type="component" value="Unassembled WGS sequence"/>
</dbReference>
<evidence type="ECO:0000256" key="1">
    <source>
        <dbReference type="ARBA" id="ARBA00022763"/>
    </source>
</evidence>
<accession>A0A0E9N9V0</accession>
<comment type="caution">
    <text evidence="4">The sequence shown here is derived from an EMBL/GenBank/DDBJ whole genome shotgun (WGS) entry which is preliminary data.</text>
</comment>
<dbReference type="AlphaFoldDB" id="A0A0E9N9V0"/>